<feature type="domain" description="HTH myb-type" evidence="6">
    <location>
        <begin position="27"/>
        <end position="87"/>
    </location>
</feature>
<reference evidence="7" key="1">
    <citation type="journal article" date="2025" name="Foods">
        <title>Unveiling the Microbial Signatures of Arabica Coffee Cherries: Insights into Ripeness Specific Diversity, Functional Traits, and Implications for Quality and Safety.</title>
        <authorList>
            <consortium name="RefSeq"/>
            <person name="Tenea G.N."/>
            <person name="Cifuentes V."/>
            <person name="Reyes P."/>
            <person name="Cevallos-Vallejos M."/>
        </authorList>
    </citation>
    <scope>NUCLEOTIDE SEQUENCE [LARGE SCALE GENOMIC DNA]</scope>
</reference>
<evidence type="ECO:0000256" key="2">
    <source>
        <dbReference type="ARBA" id="ARBA00023015"/>
    </source>
</evidence>
<keyword evidence="3" id="KW-0804">Transcription</keyword>
<protein>
    <recommendedName>
        <fullName evidence="6">HTH myb-type domain-containing protein</fullName>
    </recommendedName>
</protein>
<dbReference type="PANTHER" id="PTHR31314:SF113">
    <property type="entry name" value="MYB FAMILY TRANSCRIPTION FACTOR MPH1"/>
    <property type="match status" value="1"/>
</dbReference>
<dbReference type="GO" id="GO:0005634">
    <property type="term" value="C:nucleus"/>
    <property type="evidence" value="ECO:0007669"/>
    <property type="project" value="UniProtKB-SubCell"/>
</dbReference>
<keyword evidence="4" id="KW-0539">Nucleus</keyword>
<dbReference type="InterPro" id="IPR009057">
    <property type="entry name" value="Homeodomain-like_sf"/>
</dbReference>
<dbReference type="Pfam" id="PF00249">
    <property type="entry name" value="Myb_DNA-binding"/>
    <property type="match status" value="1"/>
</dbReference>
<dbReference type="AlphaFoldDB" id="A0A6P6SA74"/>
<organism evidence="7 8">
    <name type="scientific">Coffea arabica</name>
    <name type="common">Arabian coffee</name>
    <dbReference type="NCBI Taxonomy" id="13443"/>
    <lineage>
        <taxon>Eukaryota</taxon>
        <taxon>Viridiplantae</taxon>
        <taxon>Streptophyta</taxon>
        <taxon>Embryophyta</taxon>
        <taxon>Tracheophyta</taxon>
        <taxon>Spermatophyta</taxon>
        <taxon>Magnoliopsida</taxon>
        <taxon>eudicotyledons</taxon>
        <taxon>Gunneridae</taxon>
        <taxon>Pentapetalae</taxon>
        <taxon>asterids</taxon>
        <taxon>lamiids</taxon>
        <taxon>Gentianales</taxon>
        <taxon>Rubiaceae</taxon>
        <taxon>Ixoroideae</taxon>
        <taxon>Gardenieae complex</taxon>
        <taxon>Bertiereae - Coffeeae clade</taxon>
        <taxon>Coffeeae</taxon>
        <taxon>Coffea</taxon>
    </lineage>
</organism>
<feature type="compositionally biased region" description="Basic and acidic residues" evidence="5">
    <location>
        <begin position="118"/>
        <end position="131"/>
    </location>
</feature>
<dbReference type="GO" id="GO:0003700">
    <property type="term" value="F:DNA-binding transcription factor activity"/>
    <property type="evidence" value="ECO:0007669"/>
    <property type="project" value="InterPro"/>
</dbReference>
<dbReference type="OrthoDB" id="551907at2759"/>
<feature type="region of interest" description="Disordered" evidence="5">
    <location>
        <begin position="115"/>
        <end position="142"/>
    </location>
</feature>
<evidence type="ECO:0000256" key="4">
    <source>
        <dbReference type="ARBA" id="ARBA00023242"/>
    </source>
</evidence>
<dbReference type="SUPFAM" id="SSF46689">
    <property type="entry name" value="Homeodomain-like"/>
    <property type="match status" value="1"/>
</dbReference>
<dbReference type="PROSITE" id="PS51294">
    <property type="entry name" value="HTH_MYB"/>
    <property type="match status" value="1"/>
</dbReference>
<gene>
    <name evidence="8" type="primary">LOC113689021</name>
</gene>
<comment type="subcellular location">
    <subcellularLocation>
        <location evidence="1">Nucleus</location>
    </subcellularLocation>
</comment>
<accession>A0A6P6SA74</accession>
<dbReference type="GO" id="GO:0003677">
    <property type="term" value="F:DNA binding"/>
    <property type="evidence" value="ECO:0007669"/>
    <property type="project" value="InterPro"/>
</dbReference>
<dbReference type="InterPro" id="IPR006447">
    <property type="entry name" value="Myb_dom_plants"/>
</dbReference>
<evidence type="ECO:0000256" key="1">
    <source>
        <dbReference type="ARBA" id="ARBA00004123"/>
    </source>
</evidence>
<dbReference type="InterPro" id="IPR001005">
    <property type="entry name" value="SANT/Myb"/>
</dbReference>
<sequence>MFNIPGCPRNLQNMEMCNRTGVRKYKKSAFPRLRWTQELHEHFIEAVEHLGGKHKATPKGIVQMMGVSGLQMSHVKSHLQMYRNMKKRATINLVVPMKLHEEETQDAVVWSLTRKVRKDQEGPPKERKEPESSITCKSRGENETINQRDPLLNFQVIQGDTSCFYASKESENGIFDFLQSIAECGKKGNLWSSSNRLISQSSASSDSLDLLQQSSKDSHVNLDLTISS</sequence>
<dbReference type="NCBIfam" id="TIGR01557">
    <property type="entry name" value="myb_SHAQKYF"/>
    <property type="match status" value="1"/>
</dbReference>
<dbReference type="Proteomes" id="UP001652660">
    <property type="component" value="Chromosome 5c"/>
</dbReference>
<reference evidence="8" key="2">
    <citation type="submission" date="2025-08" db="UniProtKB">
        <authorList>
            <consortium name="RefSeq"/>
        </authorList>
    </citation>
    <scope>IDENTIFICATION</scope>
    <source>
        <tissue evidence="8">Leaves</tissue>
    </source>
</reference>
<dbReference type="InterPro" id="IPR046955">
    <property type="entry name" value="PHR1-like"/>
</dbReference>
<name>A0A6P6SA74_COFAR</name>
<dbReference type="PANTHER" id="PTHR31314">
    <property type="entry name" value="MYB FAMILY TRANSCRIPTION FACTOR PHL7-LIKE"/>
    <property type="match status" value="1"/>
</dbReference>
<keyword evidence="7" id="KW-1185">Reference proteome</keyword>
<proteinExistence type="predicted"/>
<dbReference type="Gene3D" id="1.10.10.60">
    <property type="entry name" value="Homeodomain-like"/>
    <property type="match status" value="1"/>
</dbReference>
<dbReference type="RefSeq" id="XP_027062654.1">
    <property type="nucleotide sequence ID" value="XM_027206853.2"/>
</dbReference>
<evidence type="ECO:0000313" key="8">
    <source>
        <dbReference type="RefSeq" id="XP_027062654.1"/>
    </source>
</evidence>
<evidence type="ECO:0000256" key="5">
    <source>
        <dbReference type="SAM" id="MobiDB-lite"/>
    </source>
</evidence>
<evidence type="ECO:0000256" key="3">
    <source>
        <dbReference type="ARBA" id="ARBA00023163"/>
    </source>
</evidence>
<dbReference type="InterPro" id="IPR017930">
    <property type="entry name" value="Myb_dom"/>
</dbReference>
<dbReference type="GeneID" id="113689021"/>
<dbReference type="FunFam" id="1.10.10.60:FF:000002">
    <property type="entry name" value="Myb family transcription factor"/>
    <property type="match status" value="1"/>
</dbReference>
<evidence type="ECO:0000313" key="7">
    <source>
        <dbReference type="Proteomes" id="UP001652660"/>
    </source>
</evidence>
<evidence type="ECO:0000259" key="6">
    <source>
        <dbReference type="PROSITE" id="PS51294"/>
    </source>
</evidence>
<keyword evidence="2" id="KW-0805">Transcription regulation</keyword>